<dbReference type="Pfam" id="PF05076">
    <property type="entry name" value="SUFU"/>
    <property type="match status" value="1"/>
</dbReference>
<protein>
    <submittedName>
        <fullName evidence="2">Suppressor of fused protein SUFU</fullName>
    </submittedName>
</protein>
<accession>A0A4R3T9G8</accession>
<dbReference type="RefSeq" id="WP_132225035.1">
    <property type="nucleotide sequence ID" value="NZ_JANKBG010000028.1"/>
</dbReference>
<reference evidence="2 3" key="1">
    <citation type="submission" date="2019-03" db="EMBL/GenBank/DDBJ databases">
        <title>Genomic Encyclopedia of Type Strains, Phase IV (KMG-IV): sequencing the most valuable type-strain genomes for metagenomic binning, comparative biology and taxonomic classification.</title>
        <authorList>
            <person name="Goeker M."/>
        </authorList>
    </citation>
    <scope>NUCLEOTIDE SEQUENCE [LARGE SCALE GENOMIC DNA]</scope>
    <source>
        <strain evidence="2 3">DSM 29481</strain>
    </source>
</reference>
<evidence type="ECO:0000313" key="2">
    <source>
        <dbReference type="EMBL" id="TCU58272.1"/>
    </source>
</evidence>
<evidence type="ECO:0000313" key="3">
    <source>
        <dbReference type="Proteomes" id="UP000295773"/>
    </source>
</evidence>
<comment type="caution">
    <text evidence="2">The sequence shown here is derived from an EMBL/GenBank/DDBJ whole genome shotgun (WGS) entry which is preliminary data.</text>
</comment>
<gene>
    <name evidence="2" type="ORF">EDD61_1144</name>
</gene>
<sequence length="227" mass="26328">MGFFKKHKAKQEQLVPLEVYEENEIQELEAYIQKTFGPFENVFHEIFSPDIHVDIAIIAPNETDPYYKLVTMGMGAHDMEVPSQFAAYELRNAELLIYLPADWNIESNDENDYWPLRWLKIIARMPIDYHTWVGYGHTIAAGSDRATLSDNNQFEGIGLIEALEAEKKPACVRLSSGKLIRFYQLLPLYGEEMEYKLHCQDMEALLAKFDDDFSLVVDIHRKNYGKL</sequence>
<dbReference type="EMBL" id="SMBP01000014">
    <property type="protein sequence ID" value="TCU58272.1"/>
    <property type="molecule type" value="Genomic_DNA"/>
</dbReference>
<feature type="domain" description="Suppressor of fused-like" evidence="1">
    <location>
        <begin position="51"/>
        <end position="222"/>
    </location>
</feature>
<name>A0A4R3T9G8_9FIRM</name>
<dbReference type="AlphaFoldDB" id="A0A4R3T9G8"/>
<organism evidence="2 3">
    <name type="scientific">Longicatena caecimuris</name>
    <dbReference type="NCBI Taxonomy" id="1796635"/>
    <lineage>
        <taxon>Bacteria</taxon>
        <taxon>Bacillati</taxon>
        <taxon>Bacillota</taxon>
        <taxon>Erysipelotrichia</taxon>
        <taxon>Erysipelotrichales</taxon>
        <taxon>Erysipelotrichaceae</taxon>
        <taxon>Longicatena</taxon>
    </lineage>
</organism>
<dbReference type="Proteomes" id="UP000295773">
    <property type="component" value="Unassembled WGS sequence"/>
</dbReference>
<dbReference type="InterPro" id="IPR020941">
    <property type="entry name" value="SUFU-like_domain"/>
</dbReference>
<keyword evidence="3" id="KW-1185">Reference proteome</keyword>
<proteinExistence type="predicted"/>
<evidence type="ECO:0000259" key="1">
    <source>
        <dbReference type="Pfam" id="PF05076"/>
    </source>
</evidence>